<evidence type="ECO:0000256" key="3">
    <source>
        <dbReference type="ARBA" id="ARBA00022679"/>
    </source>
</evidence>
<dbReference type="InterPro" id="IPR029044">
    <property type="entry name" value="Nucleotide-diphossugar_trans"/>
</dbReference>
<keyword evidence="6" id="KW-1185">Reference proteome</keyword>
<evidence type="ECO:0000256" key="2">
    <source>
        <dbReference type="ARBA" id="ARBA00022676"/>
    </source>
</evidence>
<dbReference type="STRING" id="29524.SAMN02745171_00935"/>
<comment type="similarity">
    <text evidence="1">Belongs to the glycosyltransferase 2 family.</text>
</comment>
<organism evidence="5 6">
    <name type="scientific">Porphyromonas circumdentaria</name>
    <dbReference type="NCBI Taxonomy" id="29524"/>
    <lineage>
        <taxon>Bacteria</taxon>
        <taxon>Pseudomonadati</taxon>
        <taxon>Bacteroidota</taxon>
        <taxon>Bacteroidia</taxon>
        <taxon>Bacteroidales</taxon>
        <taxon>Porphyromonadaceae</taxon>
        <taxon>Porphyromonas</taxon>
    </lineage>
</organism>
<proteinExistence type="inferred from homology"/>
<keyword evidence="2" id="KW-0328">Glycosyltransferase</keyword>
<dbReference type="PANTHER" id="PTHR43179">
    <property type="entry name" value="RHAMNOSYLTRANSFERASE WBBL"/>
    <property type="match status" value="1"/>
</dbReference>
<dbReference type="RefSeq" id="WP_078736869.1">
    <property type="nucleotide sequence ID" value="NZ_FUXE01000008.1"/>
</dbReference>
<dbReference type="SUPFAM" id="SSF53448">
    <property type="entry name" value="Nucleotide-diphospho-sugar transferases"/>
    <property type="match status" value="1"/>
</dbReference>
<name>A0A1T4MXX3_9PORP</name>
<dbReference type="InterPro" id="IPR001173">
    <property type="entry name" value="Glyco_trans_2-like"/>
</dbReference>
<dbReference type="AlphaFoldDB" id="A0A1T4MXX3"/>
<sequence length="337" mass="38929">MNKPSLAIAILNWNGRHLLEQFLPSVVRYSEGEDTEVVVIDNGSEDDSCLFLERNYPQVRLVRLDKNYGFAEGYNRGIQEINTPYLCLLNNDVAVTEGWTEEPLSLLKMDNVAAVQPKIKSYDNPTLFEYAGAAGGFLDFLGYPFCRGRIFDTVEPDTLQYETVTPIFWASGAALFVRRSDYIEAGGLDPYFFAHMEEIDLAWRLRRMGKEILYTPMSTIYHQGGSSLQQGSPQKVYLNFRNNLLMLYKNLPRRSFRKILFFRILLDFVASLQYLLQGKSNQSKAIFRAYRDFRKMRKRYIPATLSPLFPSTPSLASFSIVWQYFALGKKRYTQLYS</sequence>
<keyword evidence="3" id="KW-0808">Transferase</keyword>
<reference evidence="6" key="1">
    <citation type="submission" date="2017-02" db="EMBL/GenBank/DDBJ databases">
        <authorList>
            <person name="Varghese N."/>
            <person name="Submissions S."/>
        </authorList>
    </citation>
    <scope>NUCLEOTIDE SEQUENCE [LARGE SCALE GENOMIC DNA]</scope>
    <source>
        <strain evidence="6">ATCC 51356</strain>
    </source>
</reference>
<dbReference type="GO" id="GO:0016757">
    <property type="term" value="F:glycosyltransferase activity"/>
    <property type="evidence" value="ECO:0007669"/>
    <property type="project" value="UniProtKB-KW"/>
</dbReference>
<dbReference type="Proteomes" id="UP000190121">
    <property type="component" value="Unassembled WGS sequence"/>
</dbReference>
<evidence type="ECO:0000259" key="4">
    <source>
        <dbReference type="Pfam" id="PF00535"/>
    </source>
</evidence>
<dbReference type="CDD" id="cd04186">
    <property type="entry name" value="GT_2_like_c"/>
    <property type="match status" value="1"/>
</dbReference>
<feature type="domain" description="Glycosyltransferase 2-like" evidence="4">
    <location>
        <begin position="8"/>
        <end position="127"/>
    </location>
</feature>
<dbReference type="Gene3D" id="3.90.550.10">
    <property type="entry name" value="Spore Coat Polysaccharide Biosynthesis Protein SpsA, Chain A"/>
    <property type="match status" value="1"/>
</dbReference>
<dbReference type="OrthoDB" id="9771846at2"/>
<evidence type="ECO:0000313" key="6">
    <source>
        <dbReference type="Proteomes" id="UP000190121"/>
    </source>
</evidence>
<dbReference type="EMBL" id="FUXE01000008">
    <property type="protein sequence ID" value="SJZ71694.1"/>
    <property type="molecule type" value="Genomic_DNA"/>
</dbReference>
<accession>A0A1T4MXX3</accession>
<dbReference type="Pfam" id="PF00535">
    <property type="entry name" value="Glycos_transf_2"/>
    <property type="match status" value="1"/>
</dbReference>
<protein>
    <recommendedName>
        <fullName evidence="4">Glycosyltransferase 2-like domain-containing protein</fullName>
    </recommendedName>
</protein>
<dbReference type="PANTHER" id="PTHR43179:SF12">
    <property type="entry name" value="GALACTOFURANOSYLTRANSFERASE GLFT2"/>
    <property type="match status" value="1"/>
</dbReference>
<gene>
    <name evidence="5" type="ORF">SAMN02745171_00935</name>
</gene>
<evidence type="ECO:0000313" key="5">
    <source>
        <dbReference type="EMBL" id="SJZ71694.1"/>
    </source>
</evidence>
<evidence type="ECO:0000256" key="1">
    <source>
        <dbReference type="ARBA" id="ARBA00006739"/>
    </source>
</evidence>